<dbReference type="GeneID" id="68872229"/>
<accession>A0A073IXR8</accession>
<proteinExistence type="predicted"/>
<organism evidence="2 3">
    <name type="scientific">Pseudosulfitobacter pseudonitzschiae</name>
    <dbReference type="NCBI Taxonomy" id="1402135"/>
    <lineage>
        <taxon>Bacteria</taxon>
        <taxon>Pseudomonadati</taxon>
        <taxon>Pseudomonadota</taxon>
        <taxon>Alphaproteobacteria</taxon>
        <taxon>Rhodobacterales</taxon>
        <taxon>Roseobacteraceae</taxon>
        <taxon>Pseudosulfitobacter</taxon>
    </lineage>
</organism>
<keyword evidence="3" id="KW-1185">Reference proteome</keyword>
<dbReference type="SMART" id="SM00966">
    <property type="entry name" value="SpoVT_AbrB"/>
    <property type="match status" value="1"/>
</dbReference>
<dbReference type="InterPro" id="IPR013432">
    <property type="entry name" value="Doc_partner"/>
</dbReference>
<dbReference type="Gene3D" id="2.10.260.10">
    <property type="match status" value="1"/>
</dbReference>
<dbReference type="EMBL" id="JAMD01000016">
    <property type="protein sequence ID" value="KEJ94271.1"/>
    <property type="molecule type" value="Genomic_DNA"/>
</dbReference>
<dbReference type="InterPro" id="IPR007159">
    <property type="entry name" value="SpoVT-AbrB_dom"/>
</dbReference>
<dbReference type="Pfam" id="PF04014">
    <property type="entry name" value="MazE_antitoxin"/>
    <property type="match status" value="1"/>
</dbReference>
<dbReference type="InterPro" id="IPR037914">
    <property type="entry name" value="SpoVT-AbrB_sf"/>
</dbReference>
<evidence type="ECO:0000313" key="3">
    <source>
        <dbReference type="Proteomes" id="UP000027746"/>
    </source>
</evidence>
<evidence type="ECO:0000313" key="2">
    <source>
        <dbReference type="EMBL" id="KEJ94271.1"/>
    </source>
</evidence>
<comment type="caution">
    <text evidence="2">The sequence shown here is derived from an EMBL/GenBank/DDBJ whole genome shotgun (WGS) entry which is preliminary data.</text>
</comment>
<gene>
    <name evidence="2" type="ORF">SUH3_07775</name>
</gene>
<evidence type="ECO:0000259" key="1">
    <source>
        <dbReference type="SMART" id="SM00966"/>
    </source>
</evidence>
<dbReference type="AlphaFoldDB" id="A0A073IXR8"/>
<dbReference type="OrthoDB" id="5459182at2"/>
<dbReference type="GO" id="GO:0003677">
    <property type="term" value="F:DNA binding"/>
    <property type="evidence" value="ECO:0007669"/>
    <property type="project" value="InterPro"/>
</dbReference>
<feature type="domain" description="SpoVT-AbrB" evidence="1">
    <location>
        <begin position="7"/>
        <end position="53"/>
    </location>
</feature>
<dbReference type="NCBIfam" id="TIGR02609">
    <property type="entry name" value="doc_partner"/>
    <property type="match status" value="1"/>
</dbReference>
<sequence length="74" mass="7946">MIEAKIRKVGNSAVMTLNAEMLALLDAKEGDTLYAVRTDDGGLKLMTENPELQAALAAAEVVMDENRDLLQALA</sequence>
<name>A0A073IXR8_9RHOB</name>
<dbReference type="Proteomes" id="UP000027746">
    <property type="component" value="Unassembled WGS sequence"/>
</dbReference>
<dbReference type="SUPFAM" id="SSF89447">
    <property type="entry name" value="AbrB/MazE/MraZ-like"/>
    <property type="match status" value="1"/>
</dbReference>
<protein>
    <submittedName>
        <fullName evidence="2">Transcriptional regulator/antitoxin MazE</fullName>
    </submittedName>
</protein>
<dbReference type="RefSeq" id="WP_037930348.1">
    <property type="nucleotide sequence ID" value="NZ_CP054603.1"/>
</dbReference>
<reference evidence="2 3" key="1">
    <citation type="submission" date="2014-01" db="EMBL/GenBank/DDBJ databases">
        <title>Sulfitobacter sp. H3 (MCCC 1A00686) Genome Sequencing.</title>
        <authorList>
            <person name="Lai Q."/>
            <person name="Hong Z."/>
        </authorList>
    </citation>
    <scope>NUCLEOTIDE SEQUENCE [LARGE SCALE GENOMIC DNA]</scope>
    <source>
        <strain evidence="2 3">H3</strain>
    </source>
</reference>